<gene>
    <name evidence="2" type="ORF">C1876_12610</name>
    <name evidence="3" type="ORF">DMP09_08425</name>
</gene>
<dbReference type="Proteomes" id="UP000270112">
    <property type="component" value="Unassembled WGS sequence"/>
</dbReference>
<proteinExistence type="predicted"/>
<dbReference type="PROSITE" id="PS50889">
    <property type="entry name" value="S4"/>
    <property type="match status" value="1"/>
</dbReference>
<keyword evidence="4" id="KW-1185">Reference proteome</keyword>
<dbReference type="RefSeq" id="WP_114547073.1">
    <property type="nucleotide sequence ID" value="NZ_PPTT01000023.1"/>
</dbReference>
<dbReference type="AlphaFoldDB" id="A0A3N0IYA2"/>
<protein>
    <recommendedName>
        <fullName evidence="6">DUF1062 domain-containing protein</fullName>
    </recommendedName>
</protein>
<dbReference type="EMBL" id="PPTT01000023">
    <property type="protein sequence ID" value="RDB67631.1"/>
    <property type="molecule type" value="Genomic_DNA"/>
</dbReference>
<reference evidence="3" key="3">
    <citation type="journal article" date="2019" name="Microbiol. Resour. Announc.">
        <title>Draft Genome Sequences of Type Strains of Gordonibacter faecihominis, Paraeggerthella hongkongensis, Parvibacter caecicola,Slackia equolifaciens, Slackia faecicanis, and Slackia isoflavoniconvertens.</title>
        <authorList>
            <person name="Danylec N."/>
            <person name="Stoll D.A."/>
            <person name="Dotsch A."/>
            <person name="Huch M."/>
        </authorList>
    </citation>
    <scope>NUCLEOTIDE SEQUENCE</scope>
    <source>
        <strain evidence="3">DSM 16107</strain>
    </source>
</reference>
<evidence type="ECO:0000313" key="3">
    <source>
        <dbReference type="EMBL" id="RNM41686.1"/>
    </source>
</evidence>
<accession>A0A3N0IYA2</accession>
<sequence length="189" mass="20298">MNTIRWRVAAADAPVAVRPCGRCGANAAFASTGLFRVNAQKKLVDVWLVYRCAACGSVWNNAVISRASMKAVGIDELERYHRNDAELALACALDPDLLKRNGAKRGPVAYEVEGPACGDEDCRVDIDCAFDTGGIRLADVLRRKLGVSRRELERLVEAGRVSAPSGLDVDVLKVKLATCRSVTVRGVGA</sequence>
<evidence type="ECO:0008006" key="6">
    <source>
        <dbReference type="Google" id="ProtNLM"/>
    </source>
</evidence>
<dbReference type="InterPro" id="IPR009412">
    <property type="entry name" value="DUF1062"/>
</dbReference>
<dbReference type="EMBL" id="QICC01000029">
    <property type="protein sequence ID" value="RNM41686.1"/>
    <property type="molecule type" value="Genomic_DNA"/>
</dbReference>
<reference evidence="2 4" key="1">
    <citation type="journal article" date="2018" name="Elife">
        <title>Discovery and characterization of a prevalent human gut bacterial enzyme sufficient for the inactivation of a family of plant toxins.</title>
        <authorList>
            <person name="Koppel N."/>
            <person name="Bisanz J.E."/>
            <person name="Pandelia M.E."/>
            <person name="Turnbaugh P.J."/>
            <person name="Balskus E.P."/>
        </authorList>
    </citation>
    <scope>NUCLEOTIDE SEQUENCE [LARGE SCALE GENOMIC DNA]</scope>
    <source>
        <strain evidence="2 4">DSM 16107</strain>
    </source>
</reference>
<comment type="caution">
    <text evidence="3">The sequence shown here is derived from an EMBL/GenBank/DDBJ whole genome shotgun (WGS) entry which is preliminary data.</text>
</comment>
<evidence type="ECO:0000313" key="2">
    <source>
        <dbReference type="EMBL" id="RDB67631.1"/>
    </source>
</evidence>
<dbReference type="Proteomes" id="UP000253817">
    <property type="component" value="Unassembled WGS sequence"/>
</dbReference>
<dbReference type="OrthoDB" id="9810886at2"/>
<keyword evidence="1" id="KW-0694">RNA-binding</keyword>
<reference evidence="5" key="2">
    <citation type="submission" date="2018-05" db="EMBL/GenBank/DDBJ databases">
        <title>Genome Sequencing of selected type strains of the family Eggerthellaceae.</title>
        <authorList>
            <person name="Danylec N."/>
            <person name="Stoll D.A."/>
            <person name="Doetsch A."/>
            <person name="Huch M."/>
        </authorList>
    </citation>
    <scope>NUCLEOTIDE SEQUENCE [LARGE SCALE GENOMIC DNA]</scope>
    <source>
        <strain evidence="5">DSM 16107</strain>
    </source>
</reference>
<dbReference type="GO" id="GO:0003723">
    <property type="term" value="F:RNA binding"/>
    <property type="evidence" value="ECO:0007669"/>
    <property type="project" value="UniProtKB-KW"/>
</dbReference>
<organism evidence="3 5">
    <name type="scientific">Eggerthella sinensis</name>
    <dbReference type="NCBI Taxonomy" id="242230"/>
    <lineage>
        <taxon>Bacteria</taxon>
        <taxon>Bacillati</taxon>
        <taxon>Actinomycetota</taxon>
        <taxon>Coriobacteriia</taxon>
        <taxon>Eggerthellales</taxon>
        <taxon>Eggerthellaceae</taxon>
        <taxon>Eggerthella</taxon>
    </lineage>
</organism>
<evidence type="ECO:0000313" key="4">
    <source>
        <dbReference type="Proteomes" id="UP000253817"/>
    </source>
</evidence>
<dbReference type="Pfam" id="PF06353">
    <property type="entry name" value="DUF1062"/>
    <property type="match status" value="1"/>
</dbReference>
<evidence type="ECO:0000313" key="5">
    <source>
        <dbReference type="Proteomes" id="UP000270112"/>
    </source>
</evidence>
<evidence type="ECO:0000256" key="1">
    <source>
        <dbReference type="PROSITE-ProRule" id="PRU00182"/>
    </source>
</evidence>
<name>A0A3N0IYA2_9ACTN</name>